<organism evidence="3 4">
    <name type="scientific">Alkalihalobacterium chitinilyticum</name>
    <dbReference type="NCBI Taxonomy" id="2980103"/>
    <lineage>
        <taxon>Bacteria</taxon>
        <taxon>Bacillati</taxon>
        <taxon>Bacillota</taxon>
        <taxon>Bacilli</taxon>
        <taxon>Bacillales</taxon>
        <taxon>Bacillaceae</taxon>
        <taxon>Alkalihalobacterium</taxon>
    </lineage>
</organism>
<keyword evidence="4" id="KW-1185">Reference proteome</keyword>
<dbReference type="RefSeq" id="WP_275120827.1">
    <property type="nucleotide sequence ID" value="NZ_JAOTPO010000029.1"/>
</dbReference>
<dbReference type="Pfam" id="PF14340">
    <property type="entry name" value="DUF4395"/>
    <property type="match status" value="1"/>
</dbReference>
<accession>A0ABT5VLC4</accession>
<feature type="transmembrane region" description="Helical" evidence="1">
    <location>
        <begin position="106"/>
        <end position="128"/>
    </location>
</feature>
<dbReference type="EMBL" id="JAOTPO010000029">
    <property type="protein sequence ID" value="MDE5416238.1"/>
    <property type="molecule type" value="Genomic_DNA"/>
</dbReference>
<comment type="caution">
    <text evidence="3">The sequence shown here is derived from an EMBL/GenBank/DDBJ whole genome shotgun (WGS) entry which is preliminary data.</text>
</comment>
<feature type="transmembrane region" description="Helical" evidence="1">
    <location>
        <begin position="7"/>
        <end position="25"/>
    </location>
</feature>
<feature type="transmembrane region" description="Helical" evidence="1">
    <location>
        <begin position="31"/>
        <end position="51"/>
    </location>
</feature>
<dbReference type="InterPro" id="IPR025508">
    <property type="entry name" value="DUF4395"/>
</dbReference>
<keyword evidence="1" id="KW-1133">Transmembrane helix</keyword>
<evidence type="ECO:0000256" key="1">
    <source>
        <dbReference type="SAM" id="Phobius"/>
    </source>
</evidence>
<name>A0ABT5VLC4_9BACI</name>
<reference evidence="3" key="1">
    <citation type="submission" date="2024-05" db="EMBL/GenBank/DDBJ databases">
        <title>Alkalihalobacillus sp. strain MEB203 novel alkaliphilic bacterium from Lonar Lake, India.</title>
        <authorList>
            <person name="Joshi A."/>
            <person name="Thite S."/>
            <person name="Mengade P."/>
        </authorList>
    </citation>
    <scope>NUCLEOTIDE SEQUENCE</scope>
    <source>
        <strain evidence="3">MEB 203</strain>
    </source>
</reference>
<keyword evidence="1" id="KW-0472">Membrane</keyword>
<evidence type="ECO:0000313" key="3">
    <source>
        <dbReference type="EMBL" id="MDE5416238.1"/>
    </source>
</evidence>
<proteinExistence type="predicted"/>
<protein>
    <submittedName>
        <fullName evidence="3">DUF4395 domain-containing protein</fullName>
    </submittedName>
</protein>
<dbReference type="Proteomes" id="UP001148125">
    <property type="component" value="Unassembled WGS sequence"/>
</dbReference>
<evidence type="ECO:0000313" key="4">
    <source>
        <dbReference type="Proteomes" id="UP001148125"/>
    </source>
</evidence>
<keyword evidence="1" id="KW-0812">Transmembrane</keyword>
<dbReference type="InterPro" id="IPR016942">
    <property type="entry name" value="UCP030042"/>
</dbReference>
<gene>
    <name evidence="3" type="ORF">N7Z68_23330</name>
</gene>
<sequence>MKEIPKSYVRANQCVMVVLTVFSILLQNVSLLALTLLIVLLPLLFGPKANITFKVAKMLIKNVSNDETEAAELQRFNQTIAASLLGIALIVLLTTGHWFGWVLVGMVTVAASVALLGFCVGCFMYFQFKKMKYEMKK</sequence>
<evidence type="ECO:0000259" key="2">
    <source>
        <dbReference type="Pfam" id="PF14340"/>
    </source>
</evidence>
<dbReference type="PIRSF" id="PIRSF030042">
    <property type="entry name" value="UCP030042"/>
    <property type="match status" value="1"/>
</dbReference>
<feature type="transmembrane region" description="Helical" evidence="1">
    <location>
        <begin position="80"/>
        <end position="100"/>
    </location>
</feature>
<feature type="domain" description="DUF4395" evidence="2">
    <location>
        <begin position="4"/>
        <end position="130"/>
    </location>
</feature>